<dbReference type="PANTHER" id="PTHR43531:SF11">
    <property type="entry name" value="METHYL-ACCEPTING CHEMOTAXIS PROTEIN 3"/>
    <property type="match status" value="1"/>
</dbReference>
<dbReference type="SUPFAM" id="SSF58104">
    <property type="entry name" value="Methyl-accepting chemotaxis protein (MCP) signaling domain"/>
    <property type="match status" value="1"/>
</dbReference>
<evidence type="ECO:0000256" key="2">
    <source>
        <dbReference type="ARBA" id="ARBA00029447"/>
    </source>
</evidence>
<dbReference type="InterPro" id="IPR004090">
    <property type="entry name" value="Chemotax_Me-accpt_rcpt"/>
</dbReference>
<feature type="transmembrane region" description="Helical" evidence="5">
    <location>
        <begin position="7"/>
        <end position="27"/>
    </location>
</feature>
<name>A0AAE3R9Y1_9BACT</name>
<keyword evidence="5" id="KW-0472">Membrane</keyword>
<dbReference type="AlphaFoldDB" id="A0AAE3R9Y1"/>
<evidence type="ECO:0000256" key="3">
    <source>
        <dbReference type="PROSITE-ProRule" id="PRU00284"/>
    </source>
</evidence>
<dbReference type="Pfam" id="PF00672">
    <property type="entry name" value="HAMP"/>
    <property type="match status" value="1"/>
</dbReference>
<feature type="coiled-coil region" evidence="4">
    <location>
        <begin position="511"/>
        <end position="538"/>
    </location>
</feature>
<dbReference type="PROSITE" id="PS50885">
    <property type="entry name" value="HAMP"/>
    <property type="match status" value="1"/>
</dbReference>
<accession>A0AAE3R9Y1</accession>
<dbReference type="GO" id="GO:0004888">
    <property type="term" value="F:transmembrane signaling receptor activity"/>
    <property type="evidence" value="ECO:0007669"/>
    <property type="project" value="InterPro"/>
</dbReference>
<keyword evidence="3" id="KW-0807">Transducer</keyword>
<dbReference type="InterPro" id="IPR051310">
    <property type="entry name" value="MCP_chemotaxis"/>
</dbReference>
<evidence type="ECO:0000256" key="5">
    <source>
        <dbReference type="SAM" id="Phobius"/>
    </source>
</evidence>
<dbReference type="PRINTS" id="PR00260">
    <property type="entry name" value="CHEMTRNSDUCR"/>
</dbReference>
<evidence type="ECO:0000313" key="9">
    <source>
        <dbReference type="Proteomes" id="UP001232063"/>
    </source>
</evidence>
<dbReference type="SMART" id="SM00283">
    <property type="entry name" value="MA"/>
    <property type="match status" value="1"/>
</dbReference>
<dbReference type="GO" id="GO:0005886">
    <property type="term" value="C:plasma membrane"/>
    <property type="evidence" value="ECO:0007669"/>
    <property type="project" value="TreeGrafter"/>
</dbReference>
<dbReference type="Gene3D" id="1.10.287.950">
    <property type="entry name" value="Methyl-accepting chemotaxis protein"/>
    <property type="match status" value="1"/>
</dbReference>
<dbReference type="Pfam" id="PF00015">
    <property type="entry name" value="MCPsignal"/>
    <property type="match status" value="1"/>
</dbReference>
<dbReference type="PROSITE" id="PS50111">
    <property type="entry name" value="CHEMOTAXIS_TRANSDUC_2"/>
    <property type="match status" value="1"/>
</dbReference>
<dbReference type="InterPro" id="IPR003660">
    <property type="entry name" value="HAMP_dom"/>
</dbReference>
<feature type="transmembrane region" description="Helical" evidence="5">
    <location>
        <begin position="192"/>
        <end position="211"/>
    </location>
</feature>
<dbReference type="Pfam" id="PF12729">
    <property type="entry name" value="4HB_MCP_1"/>
    <property type="match status" value="1"/>
</dbReference>
<reference evidence="8" key="1">
    <citation type="submission" date="2023-05" db="EMBL/GenBank/DDBJ databases">
        <authorList>
            <person name="Zhang X."/>
        </authorList>
    </citation>
    <scope>NUCLEOTIDE SEQUENCE</scope>
    <source>
        <strain evidence="8">BD1B2-1</strain>
    </source>
</reference>
<dbReference type="Proteomes" id="UP001232063">
    <property type="component" value="Unassembled WGS sequence"/>
</dbReference>
<comment type="similarity">
    <text evidence="2">Belongs to the methyl-accepting chemotaxis (MCP) protein family.</text>
</comment>
<keyword evidence="1" id="KW-0145">Chemotaxis</keyword>
<evidence type="ECO:0000259" key="6">
    <source>
        <dbReference type="PROSITE" id="PS50111"/>
    </source>
</evidence>
<dbReference type="PANTHER" id="PTHR43531">
    <property type="entry name" value="PROTEIN ICFG"/>
    <property type="match status" value="1"/>
</dbReference>
<dbReference type="RefSeq" id="WP_314519711.1">
    <property type="nucleotide sequence ID" value="NZ_JASJOU010000025.1"/>
</dbReference>
<evidence type="ECO:0000313" key="8">
    <source>
        <dbReference type="EMBL" id="MDJ1506636.1"/>
    </source>
</evidence>
<dbReference type="CDD" id="cd06225">
    <property type="entry name" value="HAMP"/>
    <property type="match status" value="1"/>
</dbReference>
<sequence length="590" mass="64830">MRFTIKIKLILAFTFLLFLSAIIFFLGNSNLNTLNTRVDNIVHVNARLISLSAKVAEDIQFITKREKDLIINRDQEQMEECLEDIDTRTPQMNKRIEELQNLSSPQDKELLEQFQLVWKDYIRLYSRVKHLAYIVNTDSSNQAAYKLSSTVTRRVSDQATDIMNKIVNRNEAALVNASQETAALYTQGQRDMLVMIGISVVVACGIIYWIISSLQRSLTQAYVAITHLASGNFSITVEDYSDDEIGTLLDQIKYMIAKLKNSVDLAKRVSAGDLTITHNHTIEGELDTALGEMVIRLQEMMASIVQGADTIAAASLQMSIAAQQVSQGASEQAASIEEVSTSIEQMCSNIDQNTDNAQQTKKIALTAVNQIEEGNQSVNNTVFSMKNIASKIGIVGDIARQTNLLALNAAVEAARAGEHGKGFAVVAAEVRKLAERSQLAATEIDAISRSSVTTAEKSGKILELLVPSIQKTSLLVQEISASSQEQSSATGQISQAIEQLNQVIQQNAASSEQMASSAEELSLQAQQLKQAMMFFRIEHTFSQPEKKLTKNSIATSSNSVGLSVVAPKSSRQGVKLSLKEDSLDKDYCKY</sequence>
<dbReference type="EMBL" id="JASJOU010000025">
    <property type="protein sequence ID" value="MDJ1506636.1"/>
    <property type="molecule type" value="Genomic_DNA"/>
</dbReference>
<evidence type="ECO:0000256" key="4">
    <source>
        <dbReference type="SAM" id="Coils"/>
    </source>
</evidence>
<dbReference type="InterPro" id="IPR024478">
    <property type="entry name" value="HlyB_4HB_MCP"/>
</dbReference>
<protein>
    <submittedName>
        <fullName evidence="8">Methyl-accepting chemotaxis protein</fullName>
    </submittedName>
</protein>
<organism evidence="8 9">
    <name type="scientific">Xanthocytophaga agilis</name>
    <dbReference type="NCBI Taxonomy" id="3048010"/>
    <lineage>
        <taxon>Bacteria</taxon>
        <taxon>Pseudomonadati</taxon>
        <taxon>Bacteroidota</taxon>
        <taxon>Cytophagia</taxon>
        <taxon>Cytophagales</taxon>
        <taxon>Rhodocytophagaceae</taxon>
        <taxon>Xanthocytophaga</taxon>
    </lineage>
</organism>
<dbReference type="Gene3D" id="6.10.340.10">
    <property type="match status" value="1"/>
</dbReference>
<keyword evidence="5" id="KW-1133">Transmembrane helix</keyword>
<dbReference type="InterPro" id="IPR004089">
    <property type="entry name" value="MCPsignal_dom"/>
</dbReference>
<gene>
    <name evidence="8" type="ORF">QNI22_38700</name>
</gene>
<keyword evidence="4" id="KW-0175">Coiled coil</keyword>
<evidence type="ECO:0000256" key="1">
    <source>
        <dbReference type="ARBA" id="ARBA00022500"/>
    </source>
</evidence>
<dbReference type="GO" id="GO:0007165">
    <property type="term" value="P:signal transduction"/>
    <property type="evidence" value="ECO:0007669"/>
    <property type="project" value="UniProtKB-KW"/>
</dbReference>
<feature type="domain" description="Methyl-accepting transducer" evidence="6">
    <location>
        <begin position="307"/>
        <end position="522"/>
    </location>
</feature>
<dbReference type="SMART" id="SM00304">
    <property type="entry name" value="HAMP"/>
    <property type="match status" value="1"/>
</dbReference>
<comment type="caution">
    <text evidence="8">The sequence shown here is derived from an EMBL/GenBank/DDBJ whole genome shotgun (WGS) entry which is preliminary data.</text>
</comment>
<keyword evidence="9" id="KW-1185">Reference proteome</keyword>
<keyword evidence="5" id="KW-0812">Transmembrane</keyword>
<evidence type="ECO:0000259" key="7">
    <source>
        <dbReference type="PROSITE" id="PS50885"/>
    </source>
</evidence>
<proteinExistence type="inferred from homology"/>
<feature type="domain" description="HAMP" evidence="7">
    <location>
        <begin position="212"/>
        <end position="264"/>
    </location>
</feature>
<dbReference type="GO" id="GO:0006935">
    <property type="term" value="P:chemotaxis"/>
    <property type="evidence" value="ECO:0007669"/>
    <property type="project" value="UniProtKB-KW"/>
</dbReference>